<proteinExistence type="inferred from homology"/>
<dbReference type="Gene3D" id="1.25.40.10">
    <property type="entry name" value="Tetratricopeptide repeat domain"/>
    <property type="match status" value="1"/>
</dbReference>
<gene>
    <name evidence="8" type="ORF">SAMN05216276_103640</name>
</gene>
<dbReference type="GO" id="GO:0000160">
    <property type="term" value="P:phosphorelay signal transduction system"/>
    <property type="evidence" value="ECO:0007669"/>
    <property type="project" value="InterPro"/>
</dbReference>
<dbReference type="EMBL" id="FZOD01000036">
    <property type="protein sequence ID" value="SNT35389.1"/>
    <property type="molecule type" value="Genomic_DNA"/>
</dbReference>
<dbReference type="Gene3D" id="3.40.50.300">
    <property type="entry name" value="P-loop containing nucleotide triphosphate hydrolases"/>
    <property type="match status" value="1"/>
</dbReference>
<dbReference type="InterPro" id="IPR051677">
    <property type="entry name" value="AfsR-DnrI-RedD_regulator"/>
</dbReference>
<name>A0A239M0G9_9ACTN</name>
<dbReference type="GO" id="GO:0043531">
    <property type="term" value="F:ADP binding"/>
    <property type="evidence" value="ECO:0007669"/>
    <property type="project" value="InterPro"/>
</dbReference>
<keyword evidence="2" id="KW-0805">Transcription regulation</keyword>
<dbReference type="Pfam" id="PF00931">
    <property type="entry name" value="NB-ARC"/>
    <property type="match status" value="1"/>
</dbReference>
<dbReference type="InterPro" id="IPR002182">
    <property type="entry name" value="NB-ARC"/>
</dbReference>
<reference evidence="8 9" key="1">
    <citation type="submission" date="2017-06" db="EMBL/GenBank/DDBJ databases">
        <authorList>
            <person name="Kim H.J."/>
            <person name="Triplett B.A."/>
        </authorList>
    </citation>
    <scope>NUCLEOTIDE SEQUENCE [LARGE SCALE GENOMIC DNA]</scope>
    <source>
        <strain evidence="8 9">CGMCC 4.2132</strain>
    </source>
</reference>
<dbReference type="SUPFAM" id="SSF52540">
    <property type="entry name" value="P-loop containing nucleoside triphosphate hydrolases"/>
    <property type="match status" value="1"/>
</dbReference>
<evidence type="ECO:0000256" key="5">
    <source>
        <dbReference type="PROSITE-ProRule" id="PRU01091"/>
    </source>
</evidence>
<evidence type="ECO:0000256" key="2">
    <source>
        <dbReference type="ARBA" id="ARBA00023015"/>
    </source>
</evidence>
<dbReference type="Pfam" id="PF00486">
    <property type="entry name" value="Trans_reg_C"/>
    <property type="match status" value="1"/>
</dbReference>
<dbReference type="GO" id="GO:0006355">
    <property type="term" value="P:regulation of DNA-templated transcription"/>
    <property type="evidence" value="ECO:0007669"/>
    <property type="project" value="InterPro"/>
</dbReference>
<dbReference type="RefSeq" id="WP_179282275.1">
    <property type="nucleotide sequence ID" value="NZ_FZOD01000036.1"/>
</dbReference>
<feature type="domain" description="OmpR/PhoB-type" evidence="7">
    <location>
        <begin position="1"/>
        <end position="97"/>
    </location>
</feature>
<evidence type="ECO:0000259" key="7">
    <source>
        <dbReference type="PROSITE" id="PS51755"/>
    </source>
</evidence>
<evidence type="ECO:0000313" key="9">
    <source>
        <dbReference type="Proteomes" id="UP000198282"/>
    </source>
</evidence>
<feature type="region of interest" description="Disordered" evidence="6">
    <location>
        <begin position="256"/>
        <end position="280"/>
    </location>
</feature>
<accession>A0A239M0G9</accession>
<dbReference type="AlphaFoldDB" id="A0A239M0G9"/>
<protein>
    <submittedName>
        <fullName evidence="8">DNA-binding transcriptional activator of the SARP family</fullName>
    </submittedName>
</protein>
<evidence type="ECO:0000256" key="1">
    <source>
        <dbReference type="ARBA" id="ARBA00005820"/>
    </source>
</evidence>
<dbReference type="PROSITE" id="PS51755">
    <property type="entry name" value="OMPR_PHOB"/>
    <property type="match status" value="1"/>
</dbReference>
<dbReference type="InterPro" id="IPR011990">
    <property type="entry name" value="TPR-like_helical_dom_sf"/>
</dbReference>
<dbReference type="SMART" id="SM01043">
    <property type="entry name" value="BTAD"/>
    <property type="match status" value="1"/>
</dbReference>
<dbReference type="InterPro" id="IPR027417">
    <property type="entry name" value="P-loop_NTPase"/>
</dbReference>
<dbReference type="Pfam" id="PF03704">
    <property type="entry name" value="BTAD"/>
    <property type="match status" value="1"/>
</dbReference>
<dbReference type="Gene3D" id="1.10.10.10">
    <property type="entry name" value="Winged helix-like DNA-binding domain superfamily/Winged helix DNA-binding domain"/>
    <property type="match status" value="1"/>
</dbReference>
<organism evidence="8 9">
    <name type="scientific">Streptosporangium subroseum</name>
    <dbReference type="NCBI Taxonomy" id="106412"/>
    <lineage>
        <taxon>Bacteria</taxon>
        <taxon>Bacillati</taxon>
        <taxon>Actinomycetota</taxon>
        <taxon>Actinomycetes</taxon>
        <taxon>Streptosporangiales</taxon>
        <taxon>Streptosporangiaceae</taxon>
        <taxon>Streptosporangium</taxon>
    </lineage>
</organism>
<dbReference type="SUPFAM" id="SSF48452">
    <property type="entry name" value="TPR-like"/>
    <property type="match status" value="1"/>
</dbReference>
<keyword evidence="9" id="KW-1185">Reference proteome</keyword>
<dbReference type="SMART" id="SM00862">
    <property type="entry name" value="Trans_reg_C"/>
    <property type="match status" value="1"/>
</dbReference>
<dbReference type="Proteomes" id="UP000198282">
    <property type="component" value="Unassembled WGS sequence"/>
</dbReference>
<dbReference type="InterPro" id="IPR001867">
    <property type="entry name" value="OmpR/PhoB-type_DNA-bd"/>
</dbReference>
<dbReference type="InterPro" id="IPR005158">
    <property type="entry name" value="BTAD"/>
</dbReference>
<dbReference type="InterPro" id="IPR016032">
    <property type="entry name" value="Sig_transdc_resp-reg_C-effctor"/>
</dbReference>
<evidence type="ECO:0000256" key="3">
    <source>
        <dbReference type="ARBA" id="ARBA00023125"/>
    </source>
</evidence>
<sequence>MGERLRFEVLGPVRAWRGDDEIELGSPQQRAILAILLLQVGTPASPDQLIAAIWGGAAPRAAIGMVRSYVSRLRRVLDPGHPAAVIESMGGGYALRAEDLDLTEFQRRLGVAREARRAGDVPAAATELRTALGLWHGTPLAGVNGDYAEFERTRLGQLRLTAIEDLAAADIESGRHVEAAAGLAEVIAEQPLRERPRELLMLALYRSGRQADALAVFEQVRRLLSDELGLDPGPDLREMQRRILVSDPALVGPAVPAQAATPSRNPTQLPPDVPDFVGRDEPRSRMADALTPSGASVPVIGVEGLAGVGKTTLAVHVGHAVAAGFPDGQLFVDLGVATEPLAELLRGIGVPDTGLPESFSERVALWRTLTTGRRLLVVLDDARDAEQVRRLLPGSGGSAVVITARQRLYGLAYVHWLKLGGLDEDDSVALLERIIGADRVRPEPADIREMVRRTAGLPQVLQVLGTRIASRPGWTIAEAKRRLGRPDPGSEVLPPECGAIERPYASVMEQLSPAQARAFRLLSLADGPDISSAAASAALDLPLGDTTALLESLVDMHLLEPVGLDRYHYHEPLREFARSRAFADDGPEASQAALTRLVRFHRAEEGRLRAGV</sequence>
<comment type="similarity">
    <text evidence="1">Belongs to the AfsR/DnrI/RedD regulatory family.</text>
</comment>
<dbReference type="InterPro" id="IPR036388">
    <property type="entry name" value="WH-like_DNA-bd_sf"/>
</dbReference>
<keyword evidence="3 5" id="KW-0238">DNA-binding</keyword>
<evidence type="ECO:0000313" key="8">
    <source>
        <dbReference type="EMBL" id="SNT35389.1"/>
    </source>
</evidence>
<dbReference type="PRINTS" id="PR00364">
    <property type="entry name" value="DISEASERSIST"/>
</dbReference>
<feature type="DNA-binding region" description="OmpR/PhoB-type" evidence="5">
    <location>
        <begin position="1"/>
        <end position="97"/>
    </location>
</feature>
<evidence type="ECO:0000256" key="6">
    <source>
        <dbReference type="SAM" id="MobiDB-lite"/>
    </source>
</evidence>
<evidence type="ECO:0000256" key="4">
    <source>
        <dbReference type="ARBA" id="ARBA00023163"/>
    </source>
</evidence>
<dbReference type="CDD" id="cd15831">
    <property type="entry name" value="BTAD"/>
    <property type="match status" value="1"/>
</dbReference>
<dbReference type="GO" id="GO:0003677">
    <property type="term" value="F:DNA binding"/>
    <property type="evidence" value="ECO:0007669"/>
    <property type="project" value="UniProtKB-UniRule"/>
</dbReference>
<dbReference type="SUPFAM" id="SSF46894">
    <property type="entry name" value="C-terminal effector domain of the bipartite response regulators"/>
    <property type="match status" value="1"/>
</dbReference>
<dbReference type="PANTHER" id="PTHR35807:SF1">
    <property type="entry name" value="TRANSCRIPTIONAL REGULATOR REDD"/>
    <property type="match status" value="1"/>
</dbReference>
<keyword evidence="4" id="KW-0804">Transcription</keyword>
<dbReference type="PANTHER" id="PTHR35807">
    <property type="entry name" value="TRANSCRIPTIONAL REGULATOR REDD-RELATED"/>
    <property type="match status" value="1"/>
</dbReference>